<sequence length="183" mass="20291">MTPPIVFFFTLLARDGWRYNWEEETPSNFQVASDASFADNTMDRKSSQGYAIKLYNGLTYSPSRPHGLGVCGALVASGNHSSAQGQLQFLNKFSAKLLRVNAKTANSSRFFPVALLGSRLTHDQIVADQVESITHVRRASRASLQSTSEGAFRYGYTFIDEIHDFRSGGDGQHLERLLGRRPG</sequence>
<dbReference type="EMBL" id="SRQM01000177">
    <property type="protein sequence ID" value="KAG6116438.1"/>
    <property type="molecule type" value="Genomic_DNA"/>
</dbReference>
<accession>A0A9P7TUV6</accession>
<organism evidence="1 2">
    <name type="scientific">Claviceps humidiphila</name>
    <dbReference type="NCBI Taxonomy" id="1294629"/>
    <lineage>
        <taxon>Eukaryota</taxon>
        <taxon>Fungi</taxon>
        <taxon>Dikarya</taxon>
        <taxon>Ascomycota</taxon>
        <taxon>Pezizomycotina</taxon>
        <taxon>Sordariomycetes</taxon>
        <taxon>Hypocreomycetidae</taxon>
        <taxon>Hypocreales</taxon>
        <taxon>Clavicipitaceae</taxon>
        <taxon>Claviceps</taxon>
    </lineage>
</organism>
<proteinExistence type="predicted"/>
<dbReference type="AlphaFoldDB" id="A0A9P7TUV6"/>
<gene>
    <name evidence="1" type="ORF">E4U13_001857</name>
</gene>
<protein>
    <submittedName>
        <fullName evidence="1">Uncharacterized protein</fullName>
    </submittedName>
</protein>
<evidence type="ECO:0000313" key="1">
    <source>
        <dbReference type="EMBL" id="KAG6116438.1"/>
    </source>
</evidence>
<keyword evidence="2" id="KW-1185">Reference proteome</keyword>
<dbReference type="Proteomes" id="UP000732380">
    <property type="component" value="Unassembled WGS sequence"/>
</dbReference>
<evidence type="ECO:0000313" key="2">
    <source>
        <dbReference type="Proteomes" id="UP000732380"/>
    </source>
</evidence>
<comment type="caution">
    <text evidence="1">The sequence shown here is derived from an EMBL/GenBank/DDBJ whole genome shotgun (WGS) entry which is preliminary data.</text>
</comment>
<name>A0A9P7TUV6_9HYPO</name>
<reference evidence="1 2" key="1">
    <citation type="journal article" date="2020" name="bioRxiv">
        <title>Whole genome comparisons of ergot fungi reveals the divergence and evolution of species within the genus Claviceps are the result of varying mechanisms driving genome evolution and host range expansion.</title>
        <authorList>
            <person name="Wyka S.A."/>
            <person name="Mondo S.J."/>
            <person name="Liu M."/>
            <person name="Dettman J."/>
            <person name="Nalam V."/>
            <person name="Broders K.D."/>
        </authorList>
    </citation>
    <scope>NUCLEOTIDE SEQUENCE [LARGE SCALE GENOMIC DNA]</scope>
    <source>
        <strain evidence="1 2">LM576</strain>
    </source>
</reference>